<dbReference type="GO" id="GO:0005615">
    <property type="term" value="C:extracellular space"/>
    <property type="evidence" value="ECO:0007669"/>
    <property type="project" value="TreeGrafter"/>
</dbReference>
<evidence type="ECO:0000259" key="10">
    <source>
        <dbReference type="PROSITE" id="PS51324"/>
    </source>
</evidence>
<keyword evidence="13" id="KW-1185">Reference proteome</keyword>
<dbReference type="KEGG" id="fcy:FRACYDRAFT_271624"/>
<dbReference type="InterPro" id="IPR036249">
    <property type="entry name" value="Thioredoxin-like_sf"/>
</dbReference>
<evidence type="ECO:0000259" key="11">
    <source>
        <dbReference type="PROSITE" id="PS51352"/>
    </source>
</evidence>
<keyword evidence="6" id="KW-1015">Disulfide bond</keyword>
<dbReference type="GO" id="GO:0003756">
    <property type="term" value="F:protein disulfide isomerase activity"/>
    <property type="evidence" value="ECO:0007669"/>
    <property type="project" value="TreeGrafter"/>
</dbReference>
<keyword evidence="3 9" id="KW-0732">Signal</keyword>
<organism evidence="12 13">
    <name type="scientific">Fragilariopsis cylindrus CCMP1102</name>
    <dbReference type="NCBI Taxonomy" id="635003"/>
    <lineage>
        <taxon>Eukaryota</taxon>
        <taxon>Sar</taxon>
        <taxon>Stramenopiles</taxon>
        <taxon>Ochrophyta</taxon>
        <taxon>Bacillariophyta</taxon>
        <taxon>Bacillariophyceae</taxon>
        <taxon>Bacillariophycidae</taxon>
        <taxon>Bacillariales</taxon>
        <taxon>Bacillariaceae</taxon>
        <taxon>Fragilariopsis</taxon>
    </lineage>
</organism>
<reference evidence="12 13" key="1">
    <citation type="submission" date="2016-09" db="EMBL/GenBank/DDBJ databases">
        <title>Extensive genetic diversity and differential bi-allelic expression allows diatom success in the polar Southern Ocean.</title>
        <authorList>
            <consortium name="DOE Joint Genome Institute"/>
            <person name="Mock T."/>
            <person name="Otillar R.P."/>
            <person name="Strauss J."/>
            <person name="Dupont C."/>
            <person name="Frickenhaus S."/>
            <person name="Maumus F."/>
            <person name="Mcmullan M."/>
            <person name="Sanges R."/>
            <person name="Schmutz J."/>
            <person name="Toseland A."/>
            <person name="Valas R."/>
            <person name="Veluchamy A."/>
            <person name="Ward B.J."/>
            <person name="Allen A."/>
            <person name="Barry K."/>
            <person name="Falciatore A."/>
            <person name="Ferrante M."/>
            <person name="Fortunato A.E."/>
            <person name="Gloeckner G."/>
            <person name="Gruber A."/>
            <person name="Hipkin R."/>
            <person name="Janech M."/>
            <person name="Kroth P."/>
            <person name="Leese F."/>
            <person name="Lindquist E."/>
            <person name="Lyon B.R."/>
            <person name="Martin J."/>
            <person name="Mayer C."/>
            <person name="Parker M."/>
            <person name="Quesneville H."/>
            <person name="Raymond J."/>
            <person name="Uhlig C."/>
            <person name="Valentin K.U."/>
            <person name="Worden A.Z."/>
            <person name="Armbrust E.V."/>
            <person name="Bowler C."/>
            <person name="Green B."/>
            <person name="Moulton V."/>
            <person name="Van Oosterhout C."/>
            <person name="Grigoriev I."/>
        </authorList>
    </citation>
    <scope>NUCLEOTIDE SEQUENCE [LARGE SCALE GENOMIC DNA]</scope>
    <source>
        <strain evidence="12 13">CCMP1102</strain>
    </source>
</reference>
<dbReference type="PANTHER" id="PTHR22897:SF8">
    <property type="entry name" value="SULFHYDRYL OXIDASE"/>
    <property type="match status" value="1"/>
</dbReference>
<evidence type="ECO:0000256" key="8">
    <source>
        <dbReference type="RuleBase" id="RU371123"/>
    </source>
</evidence>
<name>A0A1E7ESY9_9STRA</name>
<feature type="signal peptide" evidence="9">
    <location>
        <begin position="1"/>
        <end position="26"/>
    </location>
</feature>
<dbReference type="Proteomes" id="UP000095751">
    <property type="component" value="Unassembled WGS sequence"/>
</dbReference>
<protein>
    <recommendedName>
        <fullName evidence="8">Sulfhydryl oxidase</fullName>
        <ecNumber evidence="8">1.8.3.2</ecNumber>
    </recommendedName>
</protein>
<sequence length="532" mass="61926">MRLSLWLVILGQVLICLSFCAYSTSGKDKDDDEDLSQYFYLQSEGENHHVIEQTKSSGDSKPDFLYSPSYPNGRIVTFYAHWCPHCKDFQPKYKELSNKIWEMSTKLHVLVETFAVSCVPHRKICRENKIQGYPTILFYPPNSINGTKVKYWDIHPHEIFNELMGVSATDLGDKVEDIDSSSSISDHKHDNNNLKQNPYFLSRSRHETFHDAHLSFDFAMKTAIYVSTGPLPEKPKATLKKFLGLMRKTVPVASTLQPVIRDLLHEFDSVTASSKNLNTIMANHPPPRPINKWSPASLQHGTGYTAGLWELFHVMSVGLVQWNHMAMEDDQKIIPAEMADILRDYVEHFFQCEVCRLNFLTEFDACSYDRCNRLVTSARRGTLQQFIQYPLWLFETHNAVNTRLRKERIDLNIETEDSTNEEDILWPPINSCRKCWISKGRWNEVEVYKYLQQSYWLEDDHSEVLKILSNSEIGMIKYESSIVDTLEDVVERSYLFHTGSLCCVILLMLILWYRKRQYDRRGIHKKIEVDIP</sequence>
<keyword evidence="5 8" id="KW-0560">Oxidoreductase</keyword>
<dbReference type="SUPFAM" id="SSF52833">
    <property type="entry name" value="Thioredoxin-like"/>
    <property type="match status" value="1"/>
</dbReference>
<feature type="domain" description="Thioredoxin" evidence="11">
    <location>
        <begin position="55"/>
        <end position="183"/>
    </location>
</feature>
<proteinExistence type="predicted"/>
<dbReference type="CDD" id="cd02961">
    <property type="entry name" value="PDI_a_family"/>
    <property type="match status" value="1"/>
</dbReference>
<dbReference type="PROSITE" id="PS00194">
    <property type="entry name" value="THIOREDOXIN_1"/>
    <property type="match status" value="1"/>
</dbReference>
<dbReference type="Pfam" id="PF04777">
    <property type="entry name" value="Evr1_Alr"/>
    <property type="match status" value="1"/>
</dbReference>
<dbReference type="PROSITE" id="PS51324">
    <property type="entry name" value="ERV_ALR"/>
    <property type="match status" value="1"/>
</dbReference>
<comment type="catalytic activity">
    <reaction evidence="8">
        <text>2 R'C(R)SH + O2 = R'C(R)S-S(R)CR' + H2O2</text>
        <dbReference type="Rhea" id="RHEA:17357"/>
        <dbReference type="ChEBI" id="CHEBI:15379"/>
        <dbReference type="ChEBI" id="CHEBI:16240"/>
        <dbReference type="ChEBI" id="CHEBI:16520"/>
        <dbReference type="ChEBI" id="CHEBI:17412"/>
        <dbReference type="EC" id="1.8.3.2"/>
    </reaction>
</comment>
<comment type="cofactor">
    <cofactor evidence="1 8">
        <name>FAD</name>
        <dbReference type="ChEBI" id="CHEBI:57692"/>
    </cofactor>
</comment>
<keyword evidence="7" id="KW-0325">Glycoprotein</keyword>
<feature type="chain" id="PRO_5009192200" description="Sulfhydryl oxidase" evidence="9">
    <location>
        <begin position="27"/>
        <end position="532"/>
    </location>
</feature>
<gene>
    <name evidence="12" type="ORF">FRACYDRAFT_271624</name>
</gene>
<evidence type="ECO:0000256" key="4">
    <source>
        <dbReference type="ARBA" id="ARBA00022827"/>
    </source>
</evidence>
<dbReference type="GO" id="GO:0016971">
    <property type="term" value="F:flavin-dependent sulfhydryl oxidase activity"/>
    <property type="evidence" value="ECO:0007669"/>
    <property type="project" value="InterPro"/>
</dbReference>
<evidence type="ECO:0000256" key="9">
    <source>
        <dbReference type="SAM" id="SignalP"/>
    </source>
</evidence>
<dbReference type="GO" id="GO:0000139">
    <property type="term" value="C:Golgi membrane"/>
    <property type="evidence" value="ECO:0007669"/>
    <property type="project" value="TreeGrafter"/>
</dbReference>
<dbReference type="InterPro" id="IPR017905">
    <property type="entry name" value="ERV/ALR_sulphydryl_oxidase"/>
</dbReference>
<dbReference type="InParanoid" id="A0A1E7ESY9"/>
<dbReference type="OrthoDB" id="59470at2759"/>
<dbReference type="InterPro" id="IPR013766">
    <property type="entry name" value="Thioredoxin_domain"/>
</dbReference>
<dbReference type="GO" id="GO:0006457">
    <property type="term" value="P:protein folding"/>
    <property type="evidence" value="ECO:0007669"/>
    <property type="project" value="TreeGrafter"/>
</dbReference>
<feature type="transmembrane region" description="Helical" evidence="8">
    <location>
        <begin position="494"/>
        <end position="513"/>
    </location>
</feature>
<evidence type="ECO:0000256" key="5">
    <source>
        <dbReference type="ARBA" id="ARBA00023002"/>
    </source>
</evidence>
<evidence type="ECO:0000256" key="3">
    <source>
        <dbReference type="ARBA" id="ARBA00022729"/>
    </source>
</evidence>
<dbReference type="Gene3D" id="3.40.30.10">
    <property type="entry name" value="Glutaredoxin"/>
    <property type="match status" value="1"/>
</dbReference>
<dbReference type="Pfam" id="PF00085">
    <property type="entry name" value="Thioredoxin"/>
    <property type="match status" value="1"/>
</dbReference>
<evidence type="ECO:0000256" key="2">
    <source>
        <dbReference type="ARBA" id="ARBA00022630"/>
    </source>
</evidence>
<feature type="domain" description="ERV/ALR sulfhydryl oxidase" evidence="10">
    <location>
        <begin position="294"/>
        <end position="419"/>
    </location>
</feature>
<dbReference type="SUPFAM" id="SSF69000">
    <property type="entry name" value="FAD-dependent thiol oxidase"/>
    <property type="match status" value="1"/>
</dbReference>
<evidence type="ECO:0000313" key="13">
    <source>
        <dbReference type="Proteomes" id="UP000095751"/>
    </source>
</evidence>
<dbReference type="InterPro" id="IPR036774">
    <property type="entry name" value="ERV/ALR_sulphydryl_oxid_sf"/>
</dbReference>
<keyword evidence="8" id="KW-1133">Transmembrane helix</keyword>
<accession>A0A1E7ESY9</accession>
<keyword evidence="8" id="KW-0812">Transmembrane</keyword>
<dbReference type="Gene3D" id="1.20.120.310">
    <property type="entry name" value="ERV/ALR sulfhydryl oxidase domain"/>
    <property type="match status" value="1"/>
</dbReference>
<keyword evidence="2 8" id="KW-0285">Flavoprotein</keyword>
<evidence type="ECO:0000313" key="12">
    <source>
        <dbReference type="EMBL" id="OEU08914.1"/>
    </source>
</evidence>
<dbReference type="AlphaFoldDB" id="A0A1E7ESY9"/>
<keyword evidence="4 8" id="KW-0274">FAD</keyword>
<evidence type="ECO:0000256" key="7">
    <source>
        <dbReference type="ARBA" id="ARBA00023180"/>
    </source>
</evidence>
<dbReference type="InterPro" id="IPR039798">
    <property type="entry name" value="Sulfhydryl_oxidase"/>
</dbReference>
<dbReference type="PROSITE" id="PS51352">
    <property type="entry name" value="THIOREDOXIN_2"/>
    <property type="match status" value="1"/>
</dbReference>
<dbReference type="InterPro" id="IPR017937">
    <property type="entry name" value="Thioredoxin_CS"/>
</dbReference>
<dbReference type="EC" id="1.8.3.2" evidence="8"/>
<keyword evidence="8" id="KW-0472">Membrane</keyword>
<dbReference type="EMBL" id="KV784378">
    <property type="protein sequence ID" value="OEU08914.1"/>
    <property type="molecule type" value="Genomic_DNA"/>
</dbReference>
<evidence type="ECO:0000256" key="1">
    <source>
        <dbReference type="ARBA" id="ARBA00001974"/>
    </source>
</evidence>
<dbReference type="PANTHER" id="PTHR22897">
    <property type="entry name" value="QUIESCIN Q6-RELATED SULFHYDRYL OXIDASE"/>
    <property type="match status" value="1"/>
</dbReference>
<evidence type="ECO:0000256" key="6">
    <source>
        <dbReference type="ARBA" id="ARBA00023157"/>
    </source>
</evidence>